<dbReference type="Pfam" id="PF00664">
    <property type="entry name" value="ABC_membrane"/>
    <property type="match status" value="2"/>
</dbReference>
<feature type="transmembrane region" description="Helical" evidence="11">
    <location>
        <begin position="969"/>
        <end position="990"/>
    </location>
</feature>
<proteinExistence type="inferred from homology"/>
<evidence type="ECO:0000259" key="13">
    <source>
        <dbReference type="PROSITE" id="PS50929"/>
    </source>
</evidence>
<dbReference type="CDD" id="cd03249">
    <property type="entry name" value="ABC_MTABC3_MDL1_MDL2"/>
    <property type="match status" value="1"/>
</dbReference>
<dbReference type="Gene3D" id="1.20.1560.10">
    <property type="entry name" value="ABC transporter type 1, transmembrane domain"/>
    <property type="match status" value="2"/>
</dbReference>
<organism evidence="14 15">
    <name type="scientific">Talaromyces islandicus</name>
    <name type="common">Penicillium islandicum</name>
    <dbReference type="NCBI Taxonomy" id="28573"/>
    <lineage>
        <taxon>Eukaryota</taxon>
        <taxon>Fungi</taxon>
        <taxon>Dikarya</taxon>
        <taxon>Ascomycota</taxon>
        <taxon>Pezizomycotina</taxon>
        <taxon>Eurotiomycetes</taxon>
        <taxon>Eurotiomycetidae</taxon>
        <taxon>Eurotiales</taxon>
        <taxon>Trichocomaceae</taxon>
        <taxon>Talaromyces</taxon>
        <taxon>Talaromyces sect. Islandici</taxon>
    </lineage>
</organism>
<dbReference type="GO" id="GO:0005524">
    <property type="term" value="F:ATP binding"/>
    <property type="evidence" value="ECO:0007669"/>
    <property type="project" value="UniProtKB-KW"/>
</dbReference>
<feature type="transmembrane region" description="Helical" evidence="11">
    <location>
        <begin position="706"/>
        <end position="730"/>
    </location>
</feature>
<evidence type="ECO:0000256" key="3">
    <source>
        <dbReference type="ARBA" id="ARBA00022448"/>
    </source>
</evidence>
<dbReference type="FunFam" id="3.40.50.300:FF:000251">
    <property type="entry name" value="ABC transporter B family member 19"/>
    <property type="match status" value="1"/>
</dbReference>
<dbReference type="PROSITE" id="PS50893">
    <property type="entry name" value="ABC_TRANSPORTER_2"/>
    <property type="match status" value="2"/>
</dbReference>
<dbReference type="Pfam" id="PF00005">
    <property type="entry name" value="ABC_tran"/>
    <property type="match status" value="2"/>
</dbReference>
<feature type="transmembrane region" description="Helical" evidence="11">
    <location>
        <begin position="851"/>
        <end position="870"/>
    </location>
</feature>
<evidence type="ECO:0000256" key="5">
    <source>
        <dbReference type="ARBA" id="ARBA00022737"/>
    </source>
</evidence>
<dbReference type="SUPFAM" id="SSF52540">
    <property type="entry name" value="P-loop containing nucleoside triphosphate hydrolases"/>
    <property type="match status" value="2"/>
</dbReference>
<evidence type="ECO:0000313" key="15">
    <source>
        <dbReference type="Proteomes" id="UP000054383"/>
    </source>
</evidence>
<dbReference type="Proteomes" id="UP000054383">
    <property type="component" value="Unassembled WGS sequence"/>
</dbReference>
<evidence type="ECO:0000256" key="8">
    <source>
        <dbReference type="ARBA" id="ARBA00022989"/>
    </source>
</evidence>
<dbReference type="PROSITE" id="PS00211">
    <property type="entry name" value="ABC_TRANSPORTER_1"/>
    <property type="match status" value="2"/>
</dbReference>
<evidence type="ECO:0000256" key="10">
    <source>
        <dbReference type="SAM" id="MobiDB-lite"/>
    </source>
</evidence>
<dbReference type="InterPro" id="IPR003593">
    <property type="entry name" value="AAA+_ATPase"/>
</dbReference>
<keyword evidence="4 11" id="KW-0812">Transmembrane</keyword>
<keyword evidence="15" id="KW-1185">Reference proteome</keyword>
<comment type="similarity">
    <text evidence="2">Belongs to the ABC transporter superfamily. ABCB family. Multidrug resistance exporter (TC 3.A.1.201) subfamily.</text>
</comment>
<dbReference type="InterPro" id="IPR036640">
    <property type="entry name" value="ABC1_TM_sf"/>
</dbReference>
<dbReference type="GO" id="GO:0016887">
    <property type="term" value="F:ATP hydrolysis activity"/>
    <property type="evidence" value="ECO:0007669"/>
    <property type="project" value="InterPro"/>
</dbReference>
<dbReference type="PANTHER" id="PTHR43394">
    <property type="entry name" value="ATP-DEPENDENT PERMEASE MDL1, MITOCHONDRIAL"/>
    <property type="match status" value="1"/>
</dbReference>
<keyword evidence="6" id="KW-0547">Nucleotide-binding</keyword>
<feature type="domain" description="ABC transmembrane type-1" evidence="13">
    <location>
        <begin position="709"/>
        <end position="996"/>
    </location>
</feature>
<feature type="domain" description="ABC transmembrane type-1" evidence="13">
    <location>
        <begin position="61"/>
        <end position="350"/>
    </location>
</feature>
<feature type="transmembrane region" description="Helical" evidence="11">
    <location>
        <begin position="936"/>
        <end position="957"/>
    </location>
</feature>
<dbReference type="SMART" id="SM00382">
    <property type="entry name" value="AAA"/>
    <property type="match status" value="2"/>
</dbReference>
<accession>A0A0U1LWX2</accession>
<dbReference type="GO" id="GO:0015421">
    <property type="term" value="F:ABC-type oligopeptide transporter activity"/>
    <property type="evidence" value="ECO:0007669"/>
    <property type="project" value="TreeGrafter"/>
</dbReference>
<keyword evidence="7" id="KW-0067">ATP-binding</keyword>
<dbReference type="InterPro" id="IPR011527">
    <property type="entry name" value="ABC1_TM_dom"/>
</dbReference>
<feature type="domain" description="ABC transporter" evidence="12">
    <location>
        <begin position="1033"/>
        <end position="1272"/>
    </location>
</feature>
<evidence type="ECO:0000313" key="14">
    <source>
        <dbReference type="EMBL" id="CRG87735.1"/>
    </source>
</evidence>
<evidence type="ECO:0000256" key="4">
    <source>
        <dbReference type="ARBA" id="ARBA00022692"/>
    </source>
</evidence>
<keyword evidence="3" id="KW-0813">Transport</keyword>
<dbReference type="CDD" id="cd18578">
    <property type="entry name" value="ABC_6TM_Pgp_ABCB1_D2_like"/>
    <property type="match status" value="1"/>
</dbReference>
<evidence type="ECO:0000256" key="7">
    <source>
        <dbReference type="ARBA" id="ARBA00022840"/>
    </source>
</evidence>
<feature type="transmembrane region" description="Helical" evidence="11">
    <location>
        <begin position="321"/>
        <end position="342"/>
    </location>
</feature>
<dbReference type="SUPFAM" id="SSF90123">
    <property type="entry name" value="ABC transporter transmembrane region"/>
    <property type="match status" value="2"/>
</dbReference>
<evidence type="ECO:0000256" key="2">
    <source>
        <dbReference type="ARBA" id="ARBA00007577"/>
    </source>
</evidence>
<name>A0A0U1LWX2_TALIS</name>
<feature type="region of interest" description="Disordered" evidence="10">
    <location>
        <begin position="1"/>
        <end position="22"/>
    </location>
</feature>
<feature type="compositionally biased region" description="Basic and acidic residues" evidence="10">
    <location>
        <begin position="646"/>
        <end position="656"/>
    </location>
</feature>
<dbReference type="PANTHER" id="PTHR43394:SF11">
    <property type="entry name" value="ATP-BINDING CASSETTE TRANSPORTER"/>
    <property type="match status" value="1"/>
</dbReference>
<dbReference type="CDD" id="cd18577">
    <property type="entry name" value="ABC_6TM_Pgp_ABCB1_D1_like"/>
    <property type="match status" value="1"/>
</dbReference>
<evidence type="ECO:0000256" key="6">
    <source>
        <dbReference type="ARBA" id="ARBA00022741"/>
    </source>
</evidence>
<sequence>MSSVSEAQAPGEEEKKGRVLETEEQKAILDRQLYGLQDGTAKRKLGPWTYANQWDYIVLTLSSIAGIAAGAANPLLVVIFGQLADTFTGFENGSKSGATLRSQTNKFALYYVYLAVAEFVLIYTSTVGFYWSGDRIVRRMRRAYLKAIIRQNMSFFDTLGIGKVTSHITSDMTTIQEALTSKLSIALYAASNFCSAFIIAFIFYPRLAGILCSILVAMIMVTTATTRFAVKNDKISKKFYSTAASIAQEAIMSIRHVTAYGSQKQLADRYEGLLRGAEKSGVKSRVYVALLIGWSSAMPCFTYALGWYAGGKYLSQGHTTVSAVVSSTVAIVNGSFAMVRVIPTMENFVSSITSATATFEIIERQSPQDPFSTAGETPASVEGNIELKGVEVVYPSRKDTKVLKGVDISIPALKTTALVGLSGCGKSTILGLLERFYEPTAGSVRLDGHELQNLNLQWLRSQMAYVGQEPTLFSTSVYENIRHGLINSGISETPEQTKERVIAAAKLASAHDFISTLPNGYDTEVGEKGISLSGGQRQRIAIARAVVSGPKILLLDEATSALDTRSEKAVQQALDNASKGRTTVVIAHRLSTIRNADNIIVMQAGEVMEQGTHSVLLAQNGIYADLVQKQQVVDSDGDAGSESESDEKVQIQRAESRTNPNVGEKGAGNSATSIEGEGDLAKKNEPKPSLWLAMKVILKLNHQERWLLLGGMVMAFFAGFTLLLQAIWFAEVLNAYSLTDIDRMVSQVNLWSLLFTMTGIYAFIVAGSNGIFFAISTERLARRVRDVTLRSILRQNIGFFDDKAHGTGLMASKLSSSSSDLSGLGGAVMGCIMTFTATIAISLILCLAVGWKLSLVCAAVIPLLTALGWVRMEFISVFDGKIRLAGERAATYASEAVGAIRTVASGGLEGYVLDSYREIQAEQAAKSLPAILRASAFYAVSQGINFLAAALVFWYGSGLLASGEYTLKQYYICFIGLIWGSGIAGSLFNFSPDMSKAAHAACDLKKLFDRVPEIDSWNESGEHMAKETCQGHLKFEKVSFAYPSRPDTTVLHDLDLDIPAGKFVALVGASGSGKTTVLGLLERFYDATRGTITLDGQDISRLNLNEYRHMFSLVSQEPAVYSGTIRENLTTGLDPNKPVTEEDIIAACKDANIYNFITSLPEGFETEVGSSGSMLSGGQKQRLTIARALLRAAPILILDEATAALDSDSEKLVQEALNATSRGRTTVAIAHRLSSIQHADIIYMLDRGQVVEKGSHAELIKKRGAYYKMVQIQGL</sequence>
<dbReference type="AlphaFoldDB" id="A0A0U1LWX2"/>
<dbReference type="GO" id="GO:0005743">
    <property type="term" value="C:mitochondrial inner membrane"/>
    <property type="evidence" value="ECO:0007669"/>
    <property type="project" value="TreeGrafter"/>
</dbReference>
<feature type="compositionally biased region" description="Acidic residues" evidence="10">
    <location>
        <begin position="635"/>
        <end position="645"/>
    </location>
</feature>
<feature type="transmembrane region" description="Helical" evidence="11">
    <location>
        <begin position="750"/>
        <end position="775"/>
    </location>
</feature>
<feature type="transmembrane region" description="Helical" evidence="11">
    <location>
        <begin position="185"/>
        <end position="204"/>
    </location>
</feature>
<feature type="transmembrane region" description="Helical" evidence="11">
    <location>
        <begin position="821"/>
        <end position="845"/>
    </location>
</feature>
<feature type="transmembrane region" description="Helical" evidence="11">
    <location>
        <begin position="286"/>
        <end position="309"/>
    </location>
</feature>
<dbReference type="PROSITE" id="PS50929">
    <property type="entry name" value="ABC_TM1F"/>
    <property type="match status" value="2"/>
</dbReference>
<protein>
    <submittedName>
        <fullName evidence="14">Multidrug resistance protein 1</fullName>
    </submittedName>
</protein>
<evidence type="ECO:0000256" key="1">
    <source>
        <dbReference type="ARBA" id="ARBA00004141"/>
    </source>
</evidence>
<reference evidence="14 15" key="1">
    <citation type="submission" date="2015-04" db="EMBL/GenBank/DDBJ databases">
        <authorList>
            <person name="Syromyatnikov M.Y."/>
            <person name="Popov V.N."/>
        </authorList>
    </citation>
    <scope>NUCLEOTIDE SEQUENCE [LARGE SCALE GENOMIC DNA]</scope>
    <source>
        <strain evidence="14">WF-38-12</strain>
    </source>
</reference>
<feature type="region of interest" description="Disordered" evidence="10">
    <location>
        <begin position="634"/>
        <end position="682"/>
    </location>
</feature>
<keyword evidence="8 11" id="KW-1133">Transmembrane helix</keyword>
<comment type="subcellular location">
    <subcellularLocation>
        <location evidence="1">Membrane</location>
        <topology evidence="1">Multi-pass membrane protein</topology>
    </subcellularLocation>
</comment>
<dbReference type="InterPro" id="IPR039421">
    <property type="entry name" value="Type_1_exporter"/>
</dbReference>
<dbReference type="InterPro" id="IPR027417">
    <property type="entry name" value="P-loop_NTPase"/>
</dbReference>
<dbReference type="InterPro" id="IPR017871">
    <property type="entry name" value="ABC_transporter-like_CS"/>
</dbReference>
<dbReference type="EMBL" id="CVMT01000003">
    <property type="protein sequence ID" value="CRG87735.1"/>
    <property type="molecule type" value="Genomic_DNA"/>
</dbReference>
<keyword evidence="5" id="KW-0677">Repeat</keyword>
<evidence type="ECO:0000256" key="11">
    <source>
        <dbReference type="SAM" id="Phobius"/>
    </source>
</evidence>
<feature type="domain" description="ABC transporter" evidence="12">
    <location>
        <begin position="387"/>
        <end position="629"/>
    </location>
</feature>
<evidence type="ECO:0000256" key="9">
    <source>
        <dbReference type="ARBA" id="ARBA00023136"/>
    </source>
</evidence>
<dbReference type="GO" id="GO:0090374">
    <property type="term" value="P:oligopeptide export from mitochondrion"/>
    <property type="evidence" value="ECO:0007669"/>
    <property type="project" value="TreeGrafter"/>
</dbReference>
<dbReference type="Gene3D" id="3.40.50.300">
    <property type="entry name" value="P-loop containing nucleotide triphosphate hydrolases"/>
    <property type="match status" value="2"/>
</dbReference>
<feature type="transmembrane region" description="Helical" evidence="11">
    <location>
        <begin position="110"/>
        <end position="132"/>
    </location>
</feature>
<feature type="compositionally biased region" description="Basic and acidic residues" evidence="10">
    <location>
        <begin position="12"/>
        <end position="22"/>
    </location>
</feature>
<feature type="transmembrane region" description="Helical" evidence="11">
    <location>
        <begin position="56"/>
        <end position="80"/>
    </location>
</feature>
<gene>
    <name evidence="14" type="ORF">PISL3812_04755</name>
</gene>
<dbReference type="OrthoDB" id="6500128at2759"/>
<keyword evidence="9 11" id="KW-0472">Membrane</keyword>
<evidence type="ECO:0000259" key="12">
    <source>
        <dbReference type="PROSITE" id="PS50893"/>
    </source>
</evidence>
<dbReference type="InterPro" id="IPR003439">
    <property type="entry name" value="ABC_transporter-like_ATP-bd"/>
</dbReference>
<dbReference type="STRING" id="28573.A0A0U1LWX2"/>
<feature type="transmembrane region" description="Helical" evidence="11">
    <location>
        <begin position="210"/>
        <end position="230"/>
    </location>
</feature>
<dbReference type="OMA" id="ICVMREG"/>
<dbReference type="FunFam" id="3.40.50.300:FF:000913">
    <property type="entry name" value="ABC multidrug transporter SitT"/>
    <property type="match status" value="1"/>
</dbReference>